<dbReference type="HAMAP" id="MF_00296">
    <property type="entry name" value="MetX_acyltransf"/>
    <property type="match status" value="1"/>
</dbReference>
<dbReference type="GeneTree" id="ENSGT00530000067193"/>
<dbReference type="Ensembl" id="ENSCSAVT00000005906.1">
    <property type="protein sequence ID" value="ENSCSAVP00000005831.1"/>
    <property type="gene ID" value="ENSCSAVG00000003478.1"/>
</dbReference>
<feature type="active site" evidence="2">
    <location>
        <position position="352"/>
    </location>
</feature>
<dbReference type="InParanoid" id="H2YKH9"/>
<reference evidence="5" key="1">
    <citation type="submission" date="2003-08" db="EMBL/GenBank/DDBJ databases">
        <authorList>
            <person name="Birren B."/>
            <person name="Nusbaum C."/>
            <person name="Abebe A."/>
            <person name="Abouelleil A."/>
            <person name="Adekoya E."/>
            <person name="Ait-zahra M."/>
            <person name="Allen N."/>
            <person name="Allen T."/>
            <person name="An P."/>
            <person name="Anderson M."/>
            <person name="Anderson S."/>
            <person name="Arachchi H."/>
            <person name="Armbruster J."/>
            <person name="Bachantsang P."/>
            <person name="Baldwin J."/>
            <person name="Barry A."/>
            <person name="Bayul T."/>
            <person name="Blitshsteyn B."/>
            <person name="Bloom T."/>
            <person name="Blye J."/>
            <person name="Boguslavskiy L."/>
            <person name="Borowsky M."/>
            <person name="Boukhgalter B."/>
            <person name="Brunache A."/>
            <person name="Butler J."/>
            <person name="Calixte N."/>
            <person name="Calvo S."/>
            <person name="Camarata J."/>
            <person name="Campo K."/>
            <person name="Chang J."/>
            <person name="Cheshatsang Y."/>
            <person name="Citroen M."/>
            <person name="Collymore A."/>
            <person name="Considine T."/>
            <person name="Cook A."/>
            <person name="Cooke P."/>
            <person name="Corum B."/>
            <person name="Cuomo C."/>
            <person name="David R."/>
            <person name="Dawoe T."/>
            <person name="Degray S."/>
            <person name="Dodge S."/>
            <person name="Dooley K."/>
            <person name="Dorje P."/>
            <person name="Dorjee K."/>
            <person name="Dorris L."/>
            <person name="Duffey N."/>
            <person name="Dupes A."/>
            <person name="Elkins T."/>
            <person name="Engels R."/>
            <person name="Erickson J."/>
            <person name="Farina A."/>
            <person name="Faro S."/>
            <person name="Ferreira P."/>
            <person name="Fischer H."/>
            <person name="Fitzgerald M."/>
            <person name="Foley K."/>
            <person name="Gage D."/>
            <person name="Galagan J."/>
            <person name="Gearin G."/>
            <person name="Gnerre S."/>
            <person name="Gnirke A."/>
            <person name="Goyette A."/>
            <person name="Graham J."/>
            <person name="Grandbois E."/>
            <person name="Gyaltsen K."/>
            <person name="Hafez N."/>
            <person name="Hagopian D."/>
            <person name="Hagos B."/>
            <person name="Hall J."/>
            <person name="Hatcher B."/>
            <person name="Heller A."/>
            <person name="Higgins H."/>
            <person name="Honan T."/>
            <person name="Horn A."/>
            <person name="Houde N."/>
            <person name="Hughes L."/>
            <person name="Hulme W."/>
            <person name="Husby E."/>
            <person name="Iliev I."/>
            <person name="Jaffe D."/>
            <person name="Jones C."/>
            <person name="Kamal M."/>
            <person name="Kamat A."/>
            <person name="Kamvysselis M."/>
            <person name="Karlsson E."/>
            <person name="Kells C."/>
            <person name="Kieu A."/>
            <person name="Kisner P."/>
            <person name="Kodira C."/>
            <person name="Kulbokas E."/>
            <person name="Labutti K."/>
            <person name="Lama D."/>
            <person name="Landers T."/>
            <person name="Leger J."/>
            <person name="Levine S."/>
            <person name="Lewis D."/>
            <person name="Lewis T."/>
            <person name="Lindblad-toh K."/>
            <person name="Liu X."/>
            <person name="Lokyitsang T."/>
            <person name="Lokyitsang Y."/>
            <person name="Lucien O."/>
            <person name="Lui A."/>
            <person name="Ma L.J."/>
            <person name="Mabbitt R."/>
            <person name="Macdonald J."/>
            <person name="Maclean C."/>
            <person name="Major J."/>
            <person name="Manning J."/>
            <person name="Marabella R."/>
            <person name="Maru K."/>
            <person name="Matthews C."/>
            <person name="Mauceli E."/>
            <person name="Mccarthy M."/>
            <person name="Mcdonough S."/>
            <person name="Mcghee T."/>
            <person name="Meldrim J."/>
            <person name="Meneus L."/>
            <person name="Mesirov J."/>
            <person name="Mihalev A."/>
            <person name="Mihova T."/>
            <person name="Mikkelsen T."/>
            <person name="Mlenga V."/>
            <person name="Moru K."/>
            <person name="Mozes J."/>
            <person name="Mulrain L."/>
            <person name="Munson G."/>
            <person name="Naylor J."/>
            <person name="Newes C."/>
            <person name="Nguyen C."/>
            <person name="Nguyen N."/>
            <person name="Nguyen T."/>
            <person name="Nicol R."/>
            <person name="Nielsen C."/>
            <person name="Nizzari M."/>
            <person name="Norbu C."/>
            <person name="Norbu N."/>
            <person name="O'donnell P."/>
            <person name="Okoawo O."/>
            <person name="O'leary S."/>
            <person name="Omotosho B."/>
            <person name="O'neill K."/>
            <person name="Osman S."/>
            <person name="Parker S."/>
            <person name="Perrin D."/>
            <person name="Phunkhang P."/>
            <person name="Piqani B."/>
            <person name="Purcell S."/>
            <person name="Rachupka T."/>
            <person name="Ramasamy U."/>
            <person name="Rameau R."/>
            <person name="Ray V."/>
            <person name="Raymond C."/>
            <person name="Retta R."/>
            <person name="Richardson S."/>
            <person name="Rise C."/>
            <person name="Rodriguez J."/>
            <person name="Rogers J."/>
            <person name="Rogov P."/>
            <person name="Rutman M."/>
            <person name="Schupbach R."/>
            <person name="Seaman C."/>
            <person name="Settipalli S."/>
            <person name="Sharpe T."/>
            <person name="Sheridan J."/>
            <person name="Sherpa N."/>
            <person name="Shi J."/>
            <person name="Smirnov S."/>
            <person name="Smith C."/>
            <person name="Sougnez C."/>
            <person name="Spencer B."/>
            <person name="Stalker J."/>
            <person name="Stange-thomann N."/>
            <person name="Stavropoulos S."/>
            <person name="Stetson K."/>
            <person name="Stone C."/>
            <person name="Stone S."/>
            <person name="Stubbs M."/>
            <person name="Talamas J."/>
            <person name="Tchuinga P."/>
            <person name="Tenzing P."/>
            <person name="Tesfaye S."/>
            <person name="Theodore J."/>
            <person name="Thoulutsang Y."/>
            <person name="Topham K."/>
            <person name="Towey S."/>
            <person name="Tsamla T."/>
            <person name="Tsomo N."/>
            <person name="Vallee D."/>
            <person name="Vassiliev H."/>
            <person name="Venkataraman V."/>
            <person name="Vinson J."/>
            <person name="Vo A."/>
            <person name="Wade C."/>
            <person name="Wang S."/>
            <person name="Wangchuk T."/>
            <person name="Wangdi T."/>
            <person name="Whittaker C."/>
            <person name="Wilkinson J."/>
            <person name="Wu Y."/>
            <person name="Wyman D."/>
            <person name="Yadav S."/>
            <person name="Yang S."/>
            <person name="Yang X."/>
            <person name="Yeager S."/>
            <person name="Yee E."/>
            <person name="Young G."/>
            <person name="Zainoun J."/>
            <person name="Zembeck L."/>
            <person name="Zimmer A."/>
            <person name="Zody M."/>
            <person name="Lander E."/>
        </authorList>
    </citation>
    <scope>NUCLEOTIDE SEQUENCE [LARGE SCALE GENOMIC DNA]</scope>
</reference>
<feature type="domain" description="AB hydrolase-1" evidence="3">
    <location>
        <begin position="53"/>
        <end position="335"/>
    </location>
</feature>
<evidence type="ECO:0000313" key="5">
    <source>
        <dbReference type="Proteomes" id="UP000007875"/>
    </source>
</evidence>
<dbReference type="PANTHER" id="PTHR32268">
    <property type="entry name" value="HOMOSERINE O-ACETYLTRANSFERASE"/>
    <property type="match status" value="1"/>
</dbReference>
<reference evidence="4" key="3">
    <citation type="submission" date="2025-09" db="UniProtKB">
        <authorList>
            <consortium name="Ensembl"/>
        </authorList>
    </citation>
    <scope>IDENTIFICATION</scope>
</reference>
<organism evidence="4 5">
    <name type="scientific">Ciona savignyi</name>
    <name type="common">Pacific transparent sea squirt</name>
    <dbReference type="NCBI Taxonomy" id="51511"/>
    <lineage>
        <taxon>Eukaryota</taxon>
        <taxon>Metazoa</taxon>
        <taxon>Chordata</taxon>
        <taxon>Tunicata</taxon>
        <taxon>Ascidiacea</taxon>
        <taxon>Phlebobranchia</taxon>
        <taxon>Cionidae</taxon>
        <taxon>Ciona</taxon>
    </lineage>
</organism>
<dbReference type="PIRSF" id="PIRSF000443">
    <property type="entry name" value="Homoser_Ac_trans"/>
    <property type="match status" value="1"/>
</dbReference>
<evidence type="ECO:0000256" key="2">
    <source>
        <dbReference type="PIRSR" id="PIRSR000443-1"/>
    </source>
</evidence>
<dbReference type="OMA" id="LGGCQGT"/>
<dbReference type="NCBIfam" id="TIGR01392">
    <property type="entry name" value="homoserO_Ac_trn"/>
    <property type="match status" value="1"/>
</dbReference>
<evidence type="ECO:0000259" key="3">
    <source>
        <dbReference type="Pfam" id="PF00561"/>
    </source>
</evidence>
<sequence>QDGPEPTYHKVDGGYKVYHHKQAFYFFYNEGVLPEIEVAYETWGELNKDASNAVLLFTGLSASSHAASQKDNQKPGWWEKFIGPGRPLDTNKFYVICANQLGGCYGTTGPSSKNPLNGEHYGTHFPMVSIKDMVEAQMHLLNHLGIEKVYAAVGSSLGGMCSVAMSSLYPDRVARVVSISACAKTHPTSIALRYLQRRSIMEDPNWNVGHYYTGTYPLQGMKLAREIATLTYRSGVEWEKRFGRLKLPGEEPSLCHNFEIEQYIEYQGLQFATKFDPNSLLYISKAMDLFDIDEFYNENAVGLARIKCPTLVMGASTDLLFPVTQQRDLAQGLKRSGNGNVTYYELNSIYGHDTFLLDLNSVGTAVKGFLET</sequence>
<proteinExistence type="inferred from homology"/>
<protein>
    <recommendedName>
        <fullName evidence="3">AB hydrolase-1 domain-containing protein</fullName>
    </recommendedName>
</protein>
<feature type="active site" description="Nucleophile" evidence="2">
    <location>
        <position position="156"/>
    </location>
</feature>
<accession>H2YKH9</accession>
<dbReference type="SUPFAM" id="SSF53474">
    <property type="entry name" value="alpha/beta-Hydrolases"/>
    <property type="match status" value="1"/>
</dbReference>
<dbReference type="PANTHER" id="PTHR32268:SF16">
    <property type="entry name" value="SERINE O-SUCCINYLTRANSFERASE"/>
    <property type="match status" value="1"/>
</dbReference>
<dbReference type="STRING" id="51511.ENSCSAVP00000005831"/>
<dbReference type="GO" id="GO:0004414">
    <property type="term" value="F:homoserine O-acetyltransferase activity"/>
    <property type="evidence" value="ECO:0007669"/>
    <property type="project" value="TreeGrafter"/>
</dbReference>
<feature type="active site" evidence="2">
    <location>
        <position position="318"/>
    </location>
</feature>
<name>H2YKH9_CIOSA</name>
<dbReference type="InterPro" id="IPR008220">
    <property type="entry name" value="HAT_MetX-like"/>
</dbReference>
<dbReference type="eggNOG" id="ENOG502QR3J">
    <property type="taxonomic scope" value="Eukaryota"/>
</dbReference>
<dbReference type="NCBIfam" id="NF001209">
    <property type="entry name" value="PRK00175.1"/>
    <property type="match status" value="1"/>
</dbReference>
<evidence type="ECO:0000256" key="1">
    <source>
        <dbReference type="ARBA" id="ARBA00006886"/>
    </source>
</evidence>
<dbReference type="Pfam" id="PF00561">
    <property type="entry name" value="Abhydrolase_1"/>
    <property type="match status" value="1"/>
</dbReference>
<dbReference type="GO" id="GO:0009001">
    <property type="term" value="F:serine O-acetyltransferase activity"/>
    <property type="evidence" value="ECO:0007669"/>
    <property type="project" value="TreeGrafter"/>
</dbReference>
<evidence type="ECO:0000313" key="4">
    <source>
        <dbReference type="Ensembl" id="ENSCSAVP00000005831.1"/>
    </source>
</evidence>
<dbReference type="AlphaFoldDB" id="H2YKH9"/>
<dbReference type="GO" id="GO:0006535">
    <property type="term" value="P:cysteine biosynthetic process from serine"/>
    <property type="evidence" value="ECO:0007669"/>
    <property type="project" value="TreeGrafter"/>
</dbReference>
<dbReference type="InterPro" id="IPR000073">
    <property type="entry name" value="AB_hydrolase_1"/>
</dbReference>
<dbReference type="Proteomes" id="UP000007875">
    <property type="component" value="Unassembled WGS sequence"/>
</dbReference>
<dbReference type="GO" id="GO:0009086">
    <property type="term" value="P:methionine biosynthetic process"/>
    <property type="evidence" value="ECO:0007669"/>
    <property type="project" value="TreeGrafter"/>
</dbReference>
<dbReference type="GO" id="GO:0005739">
    <property type="term" value="C:mitochondrion"/>
    <property type="evidence" value="ECO:0007669"/>
    <property type="project" value="TreeGrafter"/>
</dbReference>
<reference evidence="4" key="2">
    <citation type="submission" date="2025-08" db="UniProtKB">
        <authorList>
            <consortium name="Ensembl"/>
        </authorList>
    </citation>
    <scope>IDENTIFICATION</scope>
</reference>
<comment type="similarity">
    <text evidence="1">Belongs to the AB hydrolase superfamily. MetX family.</text>
</comment>
<dbReference type="Gene3D" id="3.40.50.1820">
    <property type="entry name" value="alpha/beta hydrolase"/>
    <property type="match status" value="1"/>
</dbReference>
<dbReference type="GO" id="GO:0009092">
    <property type="term" value="P:homoserine metabolic process"/>
    <property type="evidence" value="ECO:0007669"/>
    <property type="project" value="TreeGrafter"/>
</dbReference>
<keyword evidence="5" id="KW-1185">Reference proteome</keyword>
<dbReference type="InterPro" id="IPR029058">
    <property type="entry name" value="AB_hydrolase_fold"/>
</dbReference>